<protein>
    <recommendedName>
        <fullName evidence="5">Transmembrane protein</fullName>
    </recommendedName>
</protein>
<keyword evidence="2" id="KW-0732">Signal</keyword>
<reference evidence="3" key="1">
    <citation type="submission" date="2021-01" db="EMBL/GenBank/DDBJ databases">
        <authorList>
            <person name="Kaushik A."/>
        </authorList>
    </citation>
    <scope>NUCLEOTIDE SEQUENCE</scope>
    <source>
        <strain evidence="3">AG3-T5</strain>
    </source>
</reference>
<evidence type="ECO:0000256" key="1">
    <source>
        <dbReference type="SAM" id="Phobius"/>
    </source>
</evidence>
<keyword evidence="1" id="KW-0812">Transmembrane</keyword>
<organism evidence="3 4">
    <name type="scientific">Rhizoctonia solani</name>
    <dbReference type="NCBI Taxonomy" id="456999"/>
    <lineage>
        <taxon>Eukaryota</taxon>
        <taxon>Fungi</taxon>
        <taxon>Dikarya</taxon>
        <taxon>Basidiomycota</taxon>
        <taxon>Agaricomycotina</taxon>
        <taxon>Agaricomycetes</taxon>
        <taxon>Cantharellales</taxon>
        <taxon>Ceratobasidiaceae</taxon>
        <taxon>Rhizoctonia</taxon>
    </lineage>
</organism>
<feature type="chain" id="PRO_5034120947" description="Transmembrane protein" evidence="2">
    <location>
        <begin position="28"/>
        <end position="204"/>
    </location>
</feature>
<feature type="transmembrane region" description="Helical" evidence="1">
    <location>
        <begin position="162"/>
        <end position="185"/>
    </location>
</feature>
<feature type="transmembrane region" description="Helical" evidence="1">
    <location>
        <begin position="90"/>
        <end position="110"/>
    </location>
</feature>
<dbReference type="Proteomes" id="UP000663841">
    <property type="component" value="Unassembled WGS sequence"/>
</dbReference>
<feature type="transmembrane region" description="Helical" evidence="1">
    <location>
        <begin position="122"/>
        <end position="142"/>
    </location>
</feature>
<dbReference type="EMBL" id="CAJMWW010000663">
    <property type="protein sequence ID" value="CAE6481311.1"/>
    <property type="molecule type" value="Genomic_DNA"/>
</dbReference>
<evidence type="ECO:0000313" key="4">
    <source>
        <dbReference type="Proteomes" id="UP000663841"/>
    </source>
</evidence>
<keyword evidence="1" id="KW-0472">Membrane</keyword>
<gene>
    <name evidence="3" type="ORF">RDB_LOCUS209021</name>
</gene>
<name>A0A8H3H5G2_9AGAM</name>
<sequence length="204" mass="21539">MQLQHSISRLSAFLLFFLSSFALLACASPVAVPTAAVALPEHALVPRGTCLVCNTGDKTHAILVDLKANIDIQLGLLDKCLETGEKPDGIIIKIEALINVAVAAIVKLDVDLLGLLNGKVTLIVNLLASILISVATHCGKWASKGTAEFEVFLQLCVRLDVALKALLSTCNGLGAVLLLLVKLLINVSILIKVKFNLCIGILGL</sequence>
<evidence type="ECO:0000256" key="2">
    <source>
        <dbReference type="SAM" id="SignalP"/>
    </source>
</evidence>
<evidence type="ECO:0000313" key="3">
    <source>
        <dbReference type="EMBL" id="CAE6481311.1"/>
    </source>
</evidence>
<feature type="signal peptide" evidence="2">
    <location>
        <begin position="1"/>
        <end position="27"/>
    </location>
</feature>
<keyword evidence="1" id="KW-1133">Transmembrane helix</keyword>
<dbReference type="AlphaFoldDB" id="A0A8H3H5G2"/>
<comment type="caution">
    <text evidence="3">The sequence shown here is derived from an EMBL/GenBank/DDBJ whole genome shotgun (WGS) entry which is preliminary data.</text>
</comment>
<proteinExistence type="predicted"/>
<evidence type="ECO:0008006" key="5">
    <source>
        <dbReference type="Google" id="ProtNLM"/>
    </source>
</evidence>
<accession>A0A8H3H5G2</accession>